<evidence type="ECO:0000256" key="6">
    <source>
        <dbReference type="ARBA" id="ARBA00022695"/>
    </source>
</evidence>
<comment type="similarity">
    <text evidence="1 10">Belongs to the RNA polymerase subunit omega family.</text>
</comment>
<keyword evidence="7 10" id="KW-0804">Transcription</keyword>
<dbReference type="RefSeq" id="WP_320314541.1">
    <property type="nucleotide sequence ID" value="NZ_JAVIKH010000023.1"/>
</dbReference>
<evidence type="ECO:0000256" key="5">
    <source>
        <dbReference type="ARBA" id="ARBA00022679"/>
    </source>
</evidence>
<proteinExistence type="inferred from homology"/>
<comment type="subunit">
    <text evidence="10">The RNAP catalytic core consists of 2 alpha, 1 beta, 1 beta' and 1 omega subunit. When a sigma factor is associated with the core the holoenzyme is formed, which can initiate transcription.</text>
</comment>
<dbReference type="GO" id="GO:0003899">
    <property type="term" value="F:DNA-directed RNA polymerase activity"/>
    <property type="evidence" value="ECO:0007669"/>
    <property type="project" value="UniProtKB-EC"/>
</dbReference>
<keyword evidence="6 10" id="KW-0548">Nucleotidyltransferase</keyword>
<comment type="function">
    <text evidence="10">Promotes RNA polymerase assembly. Latches the N- and C-terminal regions of the beta' subunit thereby facilitating its interaction with the beta and alpha subunits.</text>
</comment>
<evidence type="ECO:0000256" key="7">
    <source>
        <dbReference type="ARBA" id="ARBA00023163"/>
    </source>
</evidence>
<dbReference type="InterPro" id="IPR036161">
    <property type="entry name" value="RPB6/omega-like_sf"/>
</dbReference>
<organism evidence="11 12">
    <name type="scientific">Candidatus Cetobacterium colombiensis</name>
    <dbReference type="NCBI Taxonomy" id="3073100"/>
    <lineage>
        <taxon>Bacteria</taxon>
        <taxon>Fusobacteriati</taxon>
        <taxon>Fusobacteriota</taxon>
        <taxon>Fusobacteriia</taxon>
        <taxon>Fusobacteriales</taxon>
        <taxon>Fusobacteriaceae</taxon>
        <taxon>Cetobacterium</taxon>
    </lineage>
</organism>
<evidence type="ECO:0000313" key="11">
    <source>
        <dbReference type="EMBL" id="MDX8337187.1"/>
    </source>
</evidence>
<evidence type="ECO:0000256" key="10">
    <source>
        <dbReference type="HAMAP-Rule" id="MF_00366"/>
    </source>
</evidence>
<evidence type="ECO:0000313" key="12">
    <source>
        <dbReference type="Proteomes" id="UP001279681"/>
    </source>
</evidence>
<dbReference type="EMBL" id="JAVIKH010000023">
    <property type="protein sequence ID" value="MDX8337187.1"/>
    <property type="molecule type" value="Genomic_DNA"/>
</dbReference>
<dbReference type="Gene3D" id="3.90.940.10">
    <property type="match status" value="1"/>
</dbReference>
<dbReference type="InterPro" id="IPR006110">
    <property type="entry name" value="Pol_omega/Rpo6/RPB6"/>
</dbReference>
<dbReference type="HAMAP" id="MF_00366">
    <property type="entry name" value="RNApol_bact_RpoZ"/>
    <property type="match status" value="1"/>
</dbReference>
<dbReference type="SMART" id="SM01409">
    <property type="entry name" value="RNA_pol_Rpb6"/>
    <property type="match status" value="1"/>
</dbReference>
<evidence type="ECO:0000256" key="8">
    <source>
        <dbReference type="ARBA" id="ARBA00029924"/>
    </source>
</evidence>
<dbReference type="GO" id="GO:0000428">
    <property type="term" value="C:DNA-directed RNA polymerase complex"/>
    <property type="evidence" value="ECO:0007669"/>
    <property type="project" value="UniProtKB-KW"/>
</dbReference>
<dbReference type="Proteomes" id="UP001279681">
    <property type="component" value="Unassembled WGS sequence"/>
</dbReference>
<evidence type="ECO:0000256" key="1">
    <source>
        <dbReference type="ARBA" id="ARBA00006711"/>
    </source>
</evidence>
<reference evidence="12" key="1">
    <citation type="submission" date="2023-07" db="EMBL/GenBank/DDBJ databases">
        <authorList>
            <person name="Colorado M.A."/>
            <person name="Villamil L.M."/>
            <person name="Melo J.F."/>
            <person name="Rodriguez J.A."/>
            <person name="Ruiz R.Y."/>
        </authorList>
    </citation>
    <scope>NUCLEOTIDE SEQUENCE [LARGE SCALE GENOMIC DNA]</scope>
    <source>
        <strain evidence="12">C33</strain>
    </source>
</reference>
<dbReference type="Pfam" id="PF01192">
    <property type="entry name" value="RNA_pol_Rpb6"/>
    <property type="match status" value="1"/>
</dbReference>
<evidence type="ECO:0000256" key="2">
    <source>
        <dbReference type="ARBA" id="ARBA00012418"/>
    </source>
</evidence>
<sequence>MKKVITYDELLDKIPNKYTLTITAGKRAREIGKGAPVLTKVAKKDTVVKKTFREIIDGKITFGEKVEDLINE</sequence>
<dbReference type="SUPFAM" id="SSF63562">
    <property type="entry name" value="RPB6/omega subunit-like"/>
    <property type="match status" value="1"/>
</dbReference>
<evidence type="ECO:0000256" key="4">
    <source>
        <dbReference type="ARBA" id="ARBA00022478"/>
    </source>
</evidence>
<protein>
    <recommendedName>
        <fullName evidence="3 10">DNA-directed RNA polymerase subunit omega</fullName>
        <shortName evidence="10">RNAP omega subunit</shortName>
        <ecNumber evidence="2 10">2.7.7.6</ecNumber>
    </recommendedName>
    <alternativeName>
        <fullName evidence="10">RNA polymerase omega subunit</fullName>
    </alternativeName>
    <alternativeName>
        <fullName evidence="8 10">Transcriptase subunit omega</fullName>
    </alternativeName>
</protein>
<dbReference type="PANTHER" id="PTHR34476">
    <property type="entry name" value="DNA-DIRECTED RNA POLYMERASE SUBUNIT OMEGA"/>
    <property type="match status" value="1"/>
</dbReference>
<name>A0ABU4WCC5_9FUSO</name>
<dbReference type="EC" id="2.7.7.6" evidence="2 10"/>
<accession>A0ABU4WCC5</accession>
<evidence type="ECO:0000256" key="9">
    <source>
        <dbReference type="ARBA" id="ARBA00048552"/>
    </source>
</evidence>
<dbReference type="InterPro" id="IPR003716">
    <property type="entry name" value="DNA-dir_RNA_pol_omega"/>
</dbReference>
<gene>
    <name evidence="10 11" type="primary">rpoZ</name>
    <name evidence="11" type="ORF">RFV38_11905</name>
</gene>
<dbReference type="PANTHER" id="PTHR34476:SF1">
    <property type="entry name" value="DNA-DIRECTED RNA POLYMERASE SUBUNIT OMEGA"/>
    <property type="match status" value="1"/>
</dbReference>
<comment type="caution">
    <text evidence="11">The sequence shown here is derived from an EMBL/GenBank/DDBJ whole genome shotgun (WGS) entry which is preliminary data.</text>
</comment>
<keyword evidence="12" id="KW-1185">Reference proteome</keyword>
<comment type="catalytic activity">
    <reaction evidence="9 10">
        <text>RNA(n) + a ribonucleoside 5'-triphosphate = RNA(n+1) + diphosphate</text>
        <dbReference type="Rhea" id="RHEA:21248"/>
        <dbReference type="Rhea" id="RHEA-COMP:14527"/>
        <dbReference type="Rhea" id="RHEA-COMP:17342"/>
        <dbReference type="ChEBI" id="CHEBI:33019"/>
        <dbReference type="ChEBI" id="CHEBI:61557"/>
        <dbReference type="ChEBI" id="CHEBI:140395"/>
        <dbReference type="EC" id="2.7.7.6"/>
    </reaction>
</comment>
<evidence type="ECO:0000256" key="3">
    <source>
        <dbReference type="ARBA" id="ARBA00013725"/>
    </source>
</evidence>
<keyword evidence="5 10" id="KW-0808">Transferase</keyword>
<dbReference type="NCBIfam" id="TIGR00690">
    <property type="entry name" value="rpoZ"/>
    <property type="match status" value="1"/>
</dbReference>
<keyword evidence="4 10" id="KW-0240">DNA-directed RNA polymerase</keyword>